<dbReference type="GO" id="GO:0006357">
    <property type="term" value="P:regulation of transcription by RNA polymerase II"/>
    <property type="evidence" value="ECO:0007669"/>
    <property type="project" value="InterPro"/>
</dbReference>
<keyword evidence="4" id="KW-0804">Transcription</keyword>
<comment type="function">
    <text evidence="4">Component of the Mediator complex, a coactivator involved in the regulated transcription of nearly all RNA polymerase II-dependent genes. Mediator functions as a bridge to convey information from gene-specific regulatory proteins to the basal RNA polymerase II transcription machinery. Mediator is recruited to promoters by direct interactions with regulatory proteins and serves as a scaffold for the assembly of a functional pre-initiation complex with RNA polymerase II and the general transcription factors.</text>
</comment>
<accession>A0AAV2YQ29</accession>
<evidence type="ECO:0000256" key="2">
    <source>
        <dbReference type="ARBA" id="ARBA00008186"/>
    </source>
</evidence>
<evidence type="ECO:0000313" key="6">
    <source>
        <dbReference type="Proteomes" id="UP001146120"/>
    </source>
</evidence>
<organism evidence="5 6">
    <name type="scientific">Lagenidium giganteum</name>
    <dbReference type="NCBI Taxonomy" id="4803"/>
    <lineage>
        <taxon>Eukaryota</taxon>
        <taxon>Sar</taxon>
        <taxon>Stramenopiles</taxon>
        <taxon>Oomycota</taxon>
        <taxon>Peronosporomycetes</taxon>
        <taxon>Pythiales</taxon>
        <taxon>Pythiaceae</taxon>
    </lineage>
</organism>
<keyword evidence="6" id="KW-1185">Reference proteome</keyword>
<dbReference type="Gene3D" id="1.10.287.3490">
    <property type="match status" value="1"/>
</dbReference>
<protein>
    <recommendedName>
        <fullName evidence="4">Mediator of RNA polymerase II transcription subunit 11</fullName>
    </recommendedName>
    <alternativeName>
        <fullName evidence="4">Mediator complex subunit 11</fullName>
    </alternativeName>
</protein>
<sequence>MEAELADSRVHFSEAAEPWSNTRHAAVLQSLDAVEKKLVAALRTAATAMNHVAPRISSEEASTMAFNKASTEFLQLVKEVHTELASHIHLVSDYRVYGRSTYGAEKDLELSREKVKILLQQLQEISRFMDEHDHTQEEH</sequence>
<evidence type="ECO:0000256" key="4">
    <source>
        <dbReference type="RuleBase" id="RU364147"/>
    </source>
</evidence>
<comment type="subunit">
    <text evidence="4">Component of the Mediator complex.</text>
</comment>
<dbReference type="PANTHER" id="PTHR22890">
    <property type="entry name" value="MEDIATOR OF RNA POLYMERASE II TRANSCRIPTION SUBUNIT 11"/>
    <property type="match status" value="1"/>
</dbReference>
<comment type="subcellular location">
    <subcellularLocation>
        <location evidence="1 4">Nucleus</location>
    </subcellularLocation>
</comment>
<dbReference type="Proteomes" id="UP001146120">
    <property type="component" value="Unassembled WGS sequence"/>
</dbReference>
<reference evidence="5" key="1">
    <citation type="submission" date="2022-11" db="EMBL/GenBank/DDBJ databases">
        <authorList>
            <person name="Morgan W.R."/>
            <person name="Tartar A."/>
        </authorList>
    </citation>
    <scope>NUCLEOTIDE SEQUENCE</scope>
    <source>
        <strain evidence="5">ARSEF 373</strain>
    </source>
</reference>
<dbReference type="GO" id="GO:0016592">
    <property type="term" value="C:mediator complex"/>
    <property type="evidence" value="ECO:0007669"/>
    <property type="project" value="InterPro"/>
</dbReference>
<dbReference type="AlphaFoldDB" id="A0AAV2YQ29"/>
<dbReference type="Pfam" id="PF10280">
    <property type="entry name" value="Med11"/>
    <property type="match status" value="1"/>
</dbReference>
<comment type="similarity">
    <text evidence="2 4">Belongs to the Mediator complex subunit 11 family.</text>
</comment>
<evidence type="ECO:0000313" key="5">
    <source>
        <dbReference type="EMBL" id="DAZ95876.1"/>
    </source>
</evidence>
<keyword evidence="4" id="KW-0010">Activator</keyword>
<comment type="caution">
    <text evidence="5">The sequence shown here is derived from an EMBL/GenBank/DDBJ whole genome shotgun (WGS) entry which is preliminary data.</text>
</comment>
<name>A0AAV2YQ29_9STRA</name>
<dbReference type="GO" id="GO:0003712">
    <property type="term" value="F:transcription coregulator activity"/>
    <property type="evidence" value="ECO:0007669"/>
    <property type="project" value="InterPro"/>
</dbReference>
<reference evidence="5" key="2">
    <citation type="journal article" date="2023" name="Microbiol Resour">
        <title>Decontamination and Annotation of the Draft Genome Sequence of the Oomycete Lagenidium giganteum ARSEF 373.</title>
        <authorList>
            <person name="Morgan W.R."/>
            <person name="Tartar A."/>
        </authorList>
    </citation>
    <scope>NUCLEOTIDE SEQUENCE</scope>
    <source>
        <strain evidence="5">ARSEF 373</strain>
    </source>
</reference>
<dbReference type="InterPro" id="IPR019404">
    <property type="entry name" value="Mediator_Med11"/>
</dbReference>
<proteinExistence type="inferred from homology"/>
<evidence type="ECO:0000256" key="3">
    <source>
        <dbReference type="ARBA" id="ARBA00023242"/>
    </source>
</evidence>
<evidence type="ECO:0000256" key="1">
    <source>
        <dbReference type="ARBA" id="ARBA00004123"/>
    </source>
</evidence>
<dbReference type="EMBL" id="DAKRPA010000186">
    <property type="protein sequence ID" value="DAZ95876.1"/>
    <property type="molecule type" value="Genomic_DNA"/>
</dbReference>
<keyword evidence="3 4" id="KW-0539">Nucleus</keyword>
<keyword evidence="4" id="KW-0805">Transcription regulation</keyword>
<gene>
    <name evidence="4" type="primary">MED11</name>
    <name evidence="5" type="ORF">N0F65_009078</name>
</gene>